<evidence type="ECO:0000313" key="3">
    <source>
        <dbReference type="Proteomes" id="UP001218188"/>
    </source>
</evidence>
<name>A0AAD6X9M5_9AGAR</name>
<feature type="region of interest" description="Disordered" evidence="1">
    <location>
        <begin position="179"/>
        <end position="202"/>
    </location>
</feature>
<proteinExistence type="predicted"/>
<keyword evidence="3" id="KW-1185">Reference proteome</keyword>
<accession>A0AAD6X9M5</accession>
<dbReference type="AlphaFoldDB" id="A0AAD6X9M5"/>
<reference evidence="2" key="1">
    <citation type="submission" date="2023-03" db="EMBL/GenBank/DDBJ databases">
        <title>Massive genome expansion in bonnet fungi (Mycena s.s.) driven by repeated elements and novel gene families across ecological guilds.</title>
        <authorList>
            <consortium name="Lawrence Berkeley National Laboratory"/>
            <person name="Harder C.B."/>
            <person name="Miyauchi S."/>
            <person name="Viragh M."/>
            <person name="Kuo A."/>
            <person name="Thoen E."/>
            <person name="Andreopoulos B."/>
            <person name="Lu D."/>
            <person name="Skrede I."/>
            <person name="Drula E."/>
            <person name="Henrissat B."/>
            <person name="Morin E."/>
            <person name="Kohler A."/>
            <person name="Barry K."/>
            <person name="LaButti K."/>
            <person name="Morin E."/>
            <person name="Salamov A."/>
            <person name="Lipzen A."/>
            <person name="Mereny Z."/>
            <person name="Hegedus B."/>
            <person name="Baldrian P."/>
            <person name="Stursova M."/>
            <person name="Weitz H."/>
            <person name="Taylor A."/>
            <person name="Grigoriev I.V."/>
            <person name="Nagy L.G."/>
            <person name="Martin F."/>
            <person name="Kauserud H."/>
        </authorList>
    </citation>
    <scope>NUCLEOTIDE SEQUENCE</scope>
    <source>
        <strain evidence="2">CBHHK200</strain>
    </source>
</reference>
<protein>
    <submittedName>
        <fullName evidence="2">Uncharacterized protein</fullName>
    </submittedName>
</protein>
<organism evidence="2 3">
    <name type="scientific">Mycena alexandri</name>
    <dbReference type="NCBI Taxonomy" id="1745969"/>
    <lineage>
        <taxon>Eukaryota</taxon>
        <taxon>Fungi</taxon>
        <taxon>Dikarya</taxon>
        <taxon>Basidiomycota</taxon>
        <taxon>Agaricomycotina</taxon>
        <taxon>Agaricomycetes</taxon>
        <taxon>Agaricomycetidae</taxon>
        <taxon>Agaricales</taxon>
        <taxon>Marasmiineae</taxon>
        <taxon>Mycenaceae</taxon>
        <taxon>Mycena</taxon>
    </lineage>
</organism>
<comment type="caution">
    <text evidence="2">The sequence shown here is derived from an EMBL/GenBank/DDBJ whole genome shotgun (WGS) entry which is preliminary data.</text>
</comment>
<gene>
    <name evidence="2" type="ORF">C8F04DRAFT_1174727</name>
</gene>
<dbReference type="Proteomes" id="UP001218188">
    <property type="component" value="Unassembled WGS sequence"/>
</dbReference>
<evidence type="ECO:0000313" key="2">
    <source>
        <dbReference type="EMBL" id="KAJ7044288.1"/>
    </source>
</evidence>
<sequence length="202" mass="22638">MSFEWCTGVVIHFELCKGKQRQGFGEMKERKTKGGNLHGDETKEMQMNARHLVKERTTAGGSDSAVVREMRSRSNPRRNVPGVLVHFIEQGLVWSSELHPLPLHLYASRRSSPGQNLHGAHDSGPDLNRFSDGSGTFCQEAAKSLVVGKFGSTFRFRFSQKPEPEPEVRFSVQARRNFAEPVRTAEPDAEIKPVFNDSNEGN</sequence>
<dbReference type="EMBL" id="JARJCM010000007">
    <property type="protein sequence ID" value="KAJ7044288.1"/>
    <property type="molecule type" value="Genomic_DNA"/>
</dbReference>
<evidence type="ECO:0000256" key="1">
    <source>
        <dbReference type="SAM" id="MobiDB-lite"/>
    </source>
</evidence>